<dbReference type="AlphaFoldDB" id="A0A0C9SPI9"/>
<feature type="compositionally biased region" description="Low complexity" evidence="1">
    <location>
        <begin position="122"/>
        <end position="137"/>
    </location>
</feature>
<feature type="compositionally biased region" description="Polar residues" evidence="1">
    <location>
        <begin position="83"/>
        <end position="108"/>
    </location>
</feature>
<protein>
    <submittedName>
        <fullName evidence="2">Uncharacterized protein</fullName>
    </submittedName>
</protein>
<feature type="region of interest" description="Disordered" evidence="1">
    <location>
        <begin position="29"/>
        <end position="189"/>
    </location>
</feature>
<reference evidence="2 3" key="1">
    <citation type="submission" date="2014-06" db="EMBL/GenBank/DDBJ databases">
        <title>Evolutionary Origins and Diversification of the Mycorrhizal Mutualists.</title>
        <authorList>
            <consortium name="DOE Joint Genome Institute"/>
            <consortium name="Mycorrhizal Genomics Consortium"/>
            <person name="Kohler A."/>
            <person name="Kuo A."/>
            <person name="Nagy L.G."/>
            <person name="Floudas D."/>
            <person name="Copeland A."/>
            <person name="Barry K.W."/>
            <person name="Cichocki N."/>
            <person name="Veneault-Fourrey C."/>
            <person name="LaButti K."/>
            <person name="Lindquist E.A."/>
            <person name="Lipzen A."/>
            <person name="Lundell T."/>
            <person name="Morin E."/>
            <person name="Murat C."/>
            <person name="Riley R."/>
            <person name="Ohm R."/>
            <person name="Sun H."/>
            <person name="Tunlid A."/>
            <person name="Henrissat B."/>
            <person name="Grigoriev I.V."/>
            <person name="Hibbett D.S."/>
            <person name="Martin F."/>
        </authorList>
    </citation>
    <scope>NUCLEOTIDE SEQUENCE [LARGE SCALE GENOMIC DNA]</scope>
    <source>
        <strain evidence="2 3">FD-325 SS-3</strain>
    </source>
</reference>
<keyword evidence="3" id="KW-1185">Reference proteome</keyword>
<dbReference type="EMBL" id="KN832774">
    <property type="protein sequence ID" value="KII82677.1"/>
    <property type="molecule type" value="Genomic_DNA"/>
</dbReference>
<sequence length="204" mass="21622">MGPHQMRYEGGFIDWRGNYYVPGDASVRSRSVERLQRQGQGGGSGPHRSASRHSEVGLGGVRNSRSYAQAGGPSRQGAAGPSRQVTASSSRQATAGPSRQVAAGSSRQAIAGPSRQATAGPSRQAAAGPSRQAAAGPSRQTGGASRPSGRRLPPIDEFSERARYRQRVPVEDDVDDDMNLGADNIPRMMGYPEYDDEYIAYSSS</sequence>
<dbReference type="Proteomes" id="UP000053263">
    <property type="component" value="Unassembled WGS sequence"/>
</dbReference>
<evidence type="ECO:0000313" key="2">
    <source>
        <dbReference type="EMBL" id="KII82677.1"/>
    </source>
</evidence>
<accession>A0A0C9SPI9</accession>
<gene>
    <name evidence="2" type="ORF">PLICRDRAFT_181174</name>
</gene>
<evidence type="ECO:0000256" key="1">
    <source>
        <dbReference type="SAM" id="MobiDB-lite"/>
    </source>
</evidence>
<dbReference type="HOGENOM" id="CLU_1343766_0_0_1"/>
<organism evidence="2 3">
    <name type="scientific">Plicaturopsis crispa FD-325 SS-3</name>
    <dbReference type="NCBI Taxonomy" id="944288"/>
    <lineage>
        <taxon>Eukaryota</taxon>
        <taxon>Fungi</taxon>
        <taxon>Dikarya</taxon>
        <taxon>Basidiomycota</taxon>
        <taxon>Agaricomycotina</taxon>
        <taxon>Agaricomycetes</taxon>
        <taxon>Agaricomycetidae</taxon>
        <taxon>Amylocorticiales</taxon>
        <taxon>Amylocorticiaceae</taxon>
        <taxon>Plicatura</taxon>
        <taxon>Plicaturopsis crispa</taxon>
    </lineage>
</organism>
<proteinExistence type="predicted"/>
<name>A0A0C9SPI9_PLICR</name>
<evidence type="ECO:0000313" key="3">
    <source>
        <dbReference type="Proteomes" id="UP000053263"/>
    </source>
</evidence>